<name>A0A9D5B1K8_PEA</name>
<dbReference type="CDD" id="cd15799">
    <property type="entry name" value="PMEI-like_4"/>
    <property type="match status" value="1"/>
</dbReference>
<comment type="subcellular location">
    <subcellularLocation>
        <location evidence="1 9">Secreted</location>
        <location evidence="1 9">Cell wall</location>
    </subcellularLocation>
</comment>
<dbReference type="Gramene" id="Psat0s2997g0040.1">
    <property type="protein sequence ID" value="Psat0s2997g0040.1.cds"/>
    <property type="gene ID" value="Psat0s2997g0040"/>
</dbReference>
<keyword evidence="13" id="KW-1185">Reference proteome</keyword>
<dbReference type="PROSITE" id="PS00503">
    <property type="entry name" value="PECTINESTERASE_2"/>
    <property type="match status" value="1"/>
</dbReference>
<dbReference type="InterPro" id="IPR006501">
    <property type="entry name" value="Pectinesterase_inhib_dom"/>
</dbReference>
<dbReference type="EC" id="3.1.1.11" evidence="9"/>
<evidence type="ECO:0000256" key="9">
    <source>
        <dbReference type="RuleBase" id="RU000589"/>
    </source>
</evidence>
<evidence type="ECO:0000256" key="8">
    <source>
        <dbReference type="PROSITE-ProRule" id="PRU10040"/>
    </source>
</evidence>
<dbReference type="Pfam" id="PF01095">
    <property type="entry name" value="Pectinesterase"/>
    <property type="match status" value="1"/>
</dbReference>
<evidence type="ECO:0000256" key="6">
    <source>
        <dbReference type="ARBA" id="ARBA00022801"/>
    </source>
</evidence>
<comment type="function">
    <text evidence="9">Acts in the modification of cell walls via demethylesterification of cell wall pectin.</text>
</comment>
<dbReference type="GO" id="GO:0045490">
    <property type="term" value="P:pectin catabolic process"/>
    <property type="evidence" value="ECO:0007669"/>
    <property type="project" value="UniProtKB-UniRule"/>
</dbReference>
<dbReference type="InterPro" id="IPR033131">
    <property type="entry name" value="Pectinesterase_Asp_AS"/>
</dbReference>
<dbReference type="EMBL" id="JAMSHJ010000003">
    <property type="protein sequence ID" value="KAI5430343.1"/>
    <property type="molecule type" value="Genomic_DNA"/>
</dbReference>
<sequence>MATQETLLDKPRKSIPKTFWFILSLAAIISSSAIIVSHLNKPTSFFHLSSAPNLCEHALDTESCLTHVSEVAQGPTFANTKDRKLSTLLSLLTKSNTHIQEAMNKANVIKSRVNSGREEIALNDCVELMNLSMDRVWDSVLTLTKDNTDSQQDAHTWLSSVLTNHVTCLDGLQGTTRVVMESDLQDLISRASSSLAVLVSVLPEKSDDGFIGESLNGEFPSWVTSKDRRLLESSVGDIKANVVVAKDGSGKFKTVAEAVASAPNKGKTRYVIYVKKGIYKENVNITSTNVMLVGDGMDATIISGSLNHVDGKDTFHTATVAAVGDGFIAQDIGFKNTAGPEKEQAVALRVGSDQSIINRCRIDAFQDTLYAHSNRQFYRDCFITGTIDFIFGNAAAVFQKSKIVARKPLSNQKNMVTAQGRTDPNQNTATSIQQCDIIPSTDLKPVLGSIKTYLGRPWRNYSRTVVMQSLIGNHIDPTGWAEWNDASKGFLKTLYYGEYMNSGPGAGTGNRVNWSGYHVINTAEARKFTVAELIQGNVWLKNKGVAYIEGL</sequence>
<keyword evidence="5 9" id="KW-0134">Cell wall</keyword>
<accession>A0A9D5B1K8</accession>
<evidence type="ECO:0000256" key="4">
    <source>
        <dbReference type="ARBA" id="ARBA00007786"/>
    </source>
</evidence>
<evidence type="ECO:0000256" key="7">
    <source>
        <dbReference type="ARBA" id="ARBA00023085"/>
    </source>
</evidence>
<feature type="domain" description="Pectinesterase inhibitor" evidence="11">
    <location>
        <begin position="46"/>
        <end position="197"/>
    </location>
</feature>
<dbReference type="Proteomes" id="UP001058974">
    <property type="component" value="Chromosome 3"/>
</dbReference>
<evidence type="ECO:0000256" key="5">
    <source>
        <dbReference type="ARBA" id="ARBA00022512"/>
    </source>
</evidence>
<evidence type="ECO:0000256" key="10">
    <source>
        <dbReference type="SAM" id="Phobius"/>
    </source>
</evidence>
<keyword evidence="10" id="KW-1133">Transmembrane helix</keyword>
<dbReference type="FunFam" id="2.160.20.10:FF:000001">
    <property type="entry name" value="Pectinesterase"/>
    <property type="match status" value="1"/>
</dbReference>
<feature type="active site" evidence="8">
    <location>
        <position position="388"/>
    </location>
</feature>
<comment type="pathway">
    <text evidence="2 9">Glycan metabolism; pectin degradation; 2-dehydro-3-deoxy-D-gluconate from pectin: step 1/5.</text>
</comment>
<dbReference type="PANTHER" id="PTHR31707">
    <property type="entry name" value="PECTINESTERASE"/>
    <property type="match status" value="1"/>
</dbReference>
<dbReference type="InterPro" id="IPR000070">
    <property type="entry name" value="Pectinesterase_cat"/>
</dbReference>
<dbReference type="GO" id="GO:0004857">
    <property type="term" value="F:enzyme inhibitor activity"/>
    <property type="evidence" value="ECO:0007669"/>
    <property type="project" value="InterPro"/>
</dbReference>
<comment type="catalytic activity">
    <reaction evidence="9">
        <text>[(1-&gt;4)-alpha-D-galacturonosyl methyl ester](n) + n H2O = [(1-&gt;4)-alpha-D-galacturonosyl](n) + n methanol + n H(+)</text>
        <dbReference type="Rhea" id="RHEA:22380"/>
        <dbReference type="Rhea" id="RHEA-COMP:14570"/>
        <dbReference type="Rhea" id="RHEA-COMP:14573"/>
        <dbReference type="ChEBI" id="CHEBI:15377"/>
        <dbReference type="ChEBI" id="CHEBI:15378"/>
        <dbReference type="ChEBI" id="CHEBI:17790"/>
        <dbReference type="ChEBI" id="CHEBI:140522"/>
        <dbReference type="ChEBI" id="CHEBI:140523"/>
        <dbReference type="EC" id="3.1.1.11"/>
    </reaction>
</comment>
<dbReference type="SUPFAM" id="SSF101148">
    <property type="entry name" value="Plant invertase/pectin methylesterase inhibitor"/>
    <property type="match status" value="1"/>
</dbReference>
<organism evidence="12 13">
    <name type="scientific">Pisum sativum</name>
    <name type="common">Garden pea</name>
    <name type="synonym">Lathyrus oleraceus</name>
    <dbReference type="NCBI Taxonomy" id="3888"/>
    <lineage>
        <taxon>Eukaryota</taxon>
        <taxon>Viridiplantae</taxon>
        <taxon>Streptophyta</taxon>
        <taxon>Embryophyta</taxon>
        <taxon>Tracheophyta</taxon>
        <taxon>Spermatophyta</taxon>
        <taxon>Magnoliopsida</taxon>
        <taxon>eudicotyledons</taxon>
        <taxon>Gunneridae</taxon>
        <taxon>Pentapetalae</taxon>
        <taxon>rosids</taxon>
        <taxon>fabids</taxon>
        <taxon>Fabales</taxon>
        <taxon>Fabaceae</taxon>
        <taxon>Papilionoideae</taxon>
        <taxon>50 kb inversion clade</taxon>
        <taxon>NPAAA clade</taxon>
        <taxon>Hologalegina</taxon>
        <taxon>IRL clade</taxon>
        <taxon>Fabeae</taxon>
        <taxon>Lathyrus</taxon>
    </lineage>
</organism>
<dbReference type="OrthoDB" id="2019149at2759"/>
<dbReference type="InterPro" id="IPR018040">
    <property type="entry name" value="Pectinesterase_Tyr_AS"/>
</dbReference>
<dbReference type="SMART" id="SM00856">
    <property type="entry name" value="PMEI"/>
    <property type="match status" value="1"/>
</dbReference>
<dbReference type="InterPro" id="IPR035513">
    <property type="entry name" value="Invertase/methylesterase_inhib"/>
</dbReference>
<dbReference type="GO" id="GO:0030599">
    <property type="term" value="F:pectinesterase activity"/>
    <property type="evidence" value="ECO:0007669"/>
    <property type="project" value="UniProtKB-UniRule"/>
</dbReference>
<keyword evidence="10" id="KW-0472">Membrane</keyword>
<evidence type="ECO:0000313" key="13">
    <source>
        <dbReference type="Proteomes" id="UP001058974"/>
    </source>
</evidence>
<dbReference type="Gene3D" id="2.160.20.10">
    <property type="entry name" value="Single-stranded right-handed beta-helix, Pectin lyase-like"/>
    <property type="match status" value="1"/>
</dbReference>
<dbReference type="Gramene" id="Psat03G0479500-T1">
    <property type="protein sequence ID" value="KAI5430343.1"/>
    <property type="gene ID" value="KIW84_034795"/>
</dbReference>
<keyword evidence="9" id="KW-0964">Secreted</keyword>
<evidence type="ECO:0000256" key="3">
    <source>
        <dbReference type="ARBA" id="ARBA00006027"/>
    </source>
</evidence>
<dbReference type="SUPFAM" id="SSF51126">
    <property type="entry name" value="Pectin lyase-like"/>
    <property type="match status" value="1"/>
</dbReference>
<keyword evidence="10" id="KW-0812">Transmembrane</keyword>
<keyword evidence="9" id="KW-0961">Cell wall biogenesis/degradation</keyword>
<evidence type="ECO:0000259" key="11">
    <source>
        <dbReference type="SMART" id="SM00856"/>
    </source>
</evidence>
<dbReference type="EMBL" id="JAMSHJ010000003">
    <property type="protein sequence ID" value="KAI5430344.1"/>
    <property type="molecule type" value="Genomic_DNA"/>
</dbReference>
<evidence type="ECO:0000256" key="2">
    <source>
        <dbReference type="ARBA" id="ARBA00005184"/>
    </source>
</evidence>
<dbReference type="AlphaFoldDB" id="A0A9D5B1K8"/>
<protein>
    <recommendedName>
        <fullName evidence="9">Pectinesterase</fullName>
        <ecNumber evidence="9">3.1.1.11</ecNumber>
    </recommendedName>
</protein>
<proteinExistence type="inferred from homology"/>
<comment type="similarity">
    <text evidence="4">In the C-terminal section; belongs to the pectinesterase family.</text>
</comment>
<dbReference type="Gene3D" id="1.20.140.40">
    <property type="entry name" value="Invertase/pectin methylesterase inhibitor family protein"/>
    <property type="match status" value="1"/>
</dbReference>
<dbReference type="PROSITE" id="PS00800">
    <property type="entry name" value="PECTINESTERASE_1"/>
    <property type="match status" value="1"/>
</dbReference>
<dbReference type="Pfam" id="PF04043">
    <property type="entry name" value="PMEI"/>
    <property type="match status" value="1"/>
</dbReference>
<dbReference type="Gramene" id="Psat03G0479500-T2">
    <property type="protein sequence ID" value="KAI5430344.1"/>
    <property type="gene ID" value="KIW84_034795"/>
</dbReference>
<evidence type="ECO:0000256" key="1">
    <source>
        <dbReference type="ARBA" id="ARBA00004191"/>
    </source>
</evidence>
<dbReference type="NCBIfam" id="TIGR01614">
    <property type="entry name" value="PME_inhib"/>
    <property type="match status" value="1"/>
</dbReference>
<keyword evidence="6 9" id="KW-0378">Hydrolase</keyword>
<dbReference type="GO" id="GO:0042545">
    <property type="term" value="P:cell wall modification"/>
    <property type="evidence" value="ECO:0007669"/>
    <property type="project" value="UniProtKB-UniRule"/>
</dbReference>
<reference evidence="12 13" key="1">
    <citation type="journal article" date="2022" name="Nat. Genet.">
        <title>Improved pea reference genome and pan-genome highlight genomic features and evolutionary characteristics.</title>
        <authorList>
            <person name="Yang T."/>
            <person name="Liu R."/>
            <person name="Luo Y."/>
            <person name="Hu S."/>
            <person name="Wang D."/>
            <person name="Wang C."/>
            <person name="Pandey M.K."/>
            <person name="Ge S."/>
            <person name="Xu Q."/>
            <person name="Li N."/>
            <person name="Li G."/>
            <person name="Huang Y."/>
            <person name="Saxena R.K."/>
            <person name="Ji Y."/>
            <person name="Li M."/>
            <person name="Yan X."/>
            <person name="He Y."/>
            <person name="Liu Y."/>
            <person name="Wang X."/>
            <person name="Xiang C."/>
            <person name="Varshney R.K."/>
            <person name="Ding H."/>
            <person name="Gao S."/>
            <person name="Zong X."/>
        </authorList>
    </citation>
    <scope>NUCLEOTIDE SEQUENCE [LARGE SCALE GENOMIC DNA]</scope>
    <source>
        <strain evidence="12 13">cv. Zhongwan 6</strain>
    </source>
</reference>
<dbReference type="InterPro" id="IPR012334">
    <property type="entry name" value="Pectin_lyas_fold"/>
</dbReference>
<dbReference type="Gramene" id="PSAT_LOCUS11789_t1">
    <property type="protein sequence ID" value="CAL5191864.1"/>
    <property type="gene ID" value="PSAT_LOCUS11789"/>
</dbReference>
<feature type="transmembrane region" description="Helical" evidence="10">
    <location>
        <begin position="20"/>
        <end position="39"/>
    </location>
</feature>
<gene>
    <name evidence="12" type="ORF">KIW84_034795</name>
</gene>
<comment type="caution">
    <text evidence="12">The sequence shown here is derived from an EMBL/GenBank/DDBJ whole genome shotgun (WGS) entry which is preliminary data.</text>
</comment>
<comment type="similarity">
    <text evidence="3">In the N-terminal section; belongs to the PMEI family.</text>
</comment>
<dbReference type="InterPro" id="IPR011050">
    <property type="entry name" value="Pectin_lyase_fold/virulence"/>
</dbReference>
<evidence type="ECO:0000313" key="12">
    <source>
        <dbReference type="EMBL" id="KAI5430343.1"/>
    </source>
</evidence>
<keyword evidence="7 9" id="KW-0063">Aspartyl esterase</keyword>